<dbReference type="Pfam" id="PF17928">
    <property type="entry name" value="TetR_C_22"/>
    <property type="match status" value="1"/>
</dbReference>
<dbReference type="InterPro" id="IPR001647">
    <property type="entry name" value="HTH_TetR"/>
</dbReference>
<dbReference type="PANTHER" id="PTHR30055:SF226">
    <property type="entry name" value="HTH-TYPE TRANSCRIPTIONAL REGULATOR PKSA"/>
    <property type="match status" value="1"/>
</dbReference>
<comment type="caution">
    <text evidence="4">The sequence shown here is derived from an EMBL/GenBank/DDBJ whole genome shotgun (WGS) entry which is preliminary data.</text>
</comment>
<dbReference type="GO" id="GO:0003700">
    <property type="term" value="F:DNA-binding transcription factor activity"/>
    <property type="evidence" value="ECO:0007669"/>
    <property type="project" value="TreeGrafter"/>
</dbReference>
<evidence type="ECO:0000259" key="3">
    <source>
        <dbReference type="PROSITE" id="PS50977"/>
    </source>
</evidence>
<dbReference type="RefSeq" id="WP_139671873.1">
    <property type="nucleotide sequence ID" value="NZ_VDMN01000001.1"/>
</dbReference>
<evidence type="ECO:0000313" key="4">
    <source>
        <dbReference type="EMBL" id="TNM64993.1"/>
    </source>
</evidence>
<dbReference type="OrthoDB" id="9808189at2"/>
<dbReference type="InterPro" id="IPR009057">
    <property type="entry name" value="Homeodomain-like_sf"/>
</dbReference>
<dbReference type="PROSITE" id="PS50977">
    <property type="entry name" value="HTH_TETR_2"/>
    <property type="match status" value="1"/>
</dbReference>
<evidence type="ECO:0000313" key="5">
    <source>
        <dbReference type="Proteomes" id="UP000311605"/>
    </source>
</evidence>
<dbReference type="Gene3D" id="1.10.357.10">
    <property type="entry name" value="Tetracycline Repressor, domain 2"/>
    <property type="match status" value="1"/>
</dbReference>
<dbReference type="AlphaFoldDB" id="A0A5C4XNC9"/>
<proteinExistence type="predicted"/>
<protein>
    <submittedName>
        <fullName evidence="4">TetR/AcrR family transcriptional regulator</fullName>
    </submittedName>
</protein>
<keyword evidence="1 2" id="KW-0238">DNA-binding</keyword>
<dbReference type="Pfam" id="PF00440">
    <property type="entry name" value="TetR_N"/>
    <property type="match status" value="1"/>
</dbReference>
<dbReference type="InterPro" id="IPR050109">
    <property type="entry name" value="HTH-type_TetR-like_transc_reg"/>
</dbReference>
<evidence type="ECO:0000256" key="1">
    <source>
        <dbReference type="ARBA" id="ARBA00023125"/>
    </source>
</evidence>
<dbReference type="EMBL" id="VDMN01000001">
    <property type="protein sequence ID" value="TNM64993.1"/>
    <property type="molecule type" value="Genomic_DNA"/>
</dbReference>
<gene>
    <name evidence="4" type="ORF">FHP24_01445</name>
</gene>
<feature type="DNA-binding region" description="H-T-H motif" evidence="2">
    <location>
        <begin position="46"/>
        <end position="65"/>
    </location>
</feature>
<keyword evidence="5" id="KW-1185">Reference proteome</keyword>
<dbReference type="PANTHER" id="PTHR30055">
    <property type="entry name" value="HTH-TYPE TRANSCRIPTIONAL REGULATOR RUTR"/>
    <property type="match status" value="1"/>
</dbReference>
<evidence type="ECO:0000256" key="2">
    <source>
        <dbReference type="PROSITE-ProRule" id="PRU00335"/>
    </source>
</evidence>
<name>A0A5C4XNC9_9HYPH</name>
<dbReference type="InterPro" id="IPR041674">
    <property type="entry name" value="TetR_C_22"/>
</dbReference>
<sequence length="221" mass="24840">MADFASRPTTRSFRRRPKQRRGRERVEIILAVALGLIARDGVDAVTMTAIAALSGGPIASVYQYFPNKSAIIAALHSDYLSKVEKLIGEGGGNVDDIATPRKALALFERTFDLYRRYIIEKPHSLDLLNAVHADKALAVRDIAAARAQANFLSDRTKHLVRKERWRDYSDTVFIFCHTAASTIRLSFMVASAEREKIVAEFKSIARMRLESYFTGVHPRFP</sequence>
<dbReference type="GO" id="GO:0000976">
    <property type="term" value="F:transcription cis-regulatory region binding"/>
    <property type="evidence" value="ECO:0007669"/>
    <property type="project" value="TreeGrafter"/>
</dbReference>
<dbReference type="SUPFAM" id="SSF46689">
    <property type="entry name" value="Homeodomain-like"/>
    <property type="match status" value="1"/>
</dbReference>
<reference evidence="4 5" key="1">
    <citation type="submission" date="2019-06" db="EMBL/GenBank/DDBJ databases">
        <title>The draft genome of Rhizobium smilacinae PTYR-5.</title>
        <authorList>
            <person name="Liu L."/>
            <person name="Li L."/>
            <person name="Zhang X."/>
        </authorList>
    </citation>
    <scope>NUCLEOTIDE SEQUENCE [LARGE SCALE GENOMIC DNA]</scope>
    <source>
        <strain evidence="4 5">PTYR-5</strain>
    </source>
</reference>
<organism evidence="4 5">
    <name type="scientific">Aliirhizobium smilacinae</name>
    <dbReference type="NCBI Taxonomy" id="1395944"/>
    <lineage>
        <taxon>Bacteria</taxon>
        <taxon>Pseudomonadati</taxon>
        <taxon>Pseudomonadota</taxon>
        <taxon>Alphaproteobacteria</taxon>
        <taxon>Hyphomicrobiales</taxon>
        <taxon>Rhizobiaceae</taxon>
        <taxon>Aliirhizobium</taxon>
    </lineage>
</organism>
<feature type="domain" description="HTH tetR-type" evidence="3">
    <location>
        <begin position="23"/>
        <end position="83"/>
    </location>
</feature>
<dbReference type="Proteomes" id="UP000311605">
    <property type="component" value="Unassembled WGS sequence"/>
</dbReference>
<accession>A0A5C4XNC9</accession>